<gene>
    <name evidence="2" type="primary">rfbD</name>
    <name evidence="2" type="ORF">DMP03_00965</name>
</gene>
<dbReference type="AlphaFoldDB" id="A0A5N5UH27"/>
<dbReference type="Proteomes" id="UP000326302">
    <property type="component" value="Unassembled WGS sequence"/>
</dbReference>
<name>A0A5N5UH27_9EURY</name>
<dbReference type="InterPro" id="IPR029903">
    <property type="entry name" value="RmlD-like-bd"/>
</dbReference>
<dbReference type="OrthoDB" id="4907at2157"/>
<evidence type="ECO:0000259" key="1">
    <source>
        <dbReference type="Pfam" id="PF04321"/>
    </source>
</evidence>
<dbReference type="CDD" id="cd05254">
    <property type="entry name" value="dTDP_HR_like_SDR_e"/>
    <property type="match status" value="1"/>
</dbReference>
<dbReference type="InterPro" id="IPR005913">
    <property type="entry name" value="dTDP_dehydrorham_reduct"/>
</dbReference>
<dbReference type="Gene3D" id="3.40.50.720">
    <property type="entry name" value="NAD(P)-binding Rossmann-like Domain"/>
    <property type="match status" value="1"/>
</dbReference>
<keyword evidence="2" id="KW-0560">Oxidoreductase</keyword>
<dbReference type="InterPro" id="IPR036291">
    <property type="entry name" value="NAD(P)-bd_dom_sf"/>
</dbReference>
<comment type="caution">
    <text evidence="2">The sequence shown here is derived from an EMBL/GenBank/DDBJ whole genome shotgun (WGS) entry which is preliminary data.</text>
</comment>
<dbReference type="NCBIfam" id="TIGR01214">
    <property type="entry name" value="rmlD"/>
    <property type="match status" value="1"/>
</dbReference>
<accession>A0A5N5UH27</accession>
<evidence type="ECO:0000313" key="3">
    <source>
        <dbReference type="Proteomes" id="UP000326302"/>
    </source>
</evidence>
<protein>
    <submittedName>
        <fullName evidence="2">dTDP-4-dehydrorhamnose reductase</fullName>
        <ecNumber evidence="2">1.1.1.133</ecNumber>
    </submittedName>
</protein>
<dbReference type="Pfam" id="PF04321">
    <property type="entry name" value="RmlD_sub_bind"/>
    <property type="match status" value="1"/>
</dbReference>
<organism evidence="2 3">
    <name type="scientific">Halosegnis rubeus</name>
    <dbReference type="NCBI Taxonomy" id="2212850"/>
    <lineage>
        <taxon>Archaea</taxon>
        <taxon>Methanobacteriati</taxon>
        <taxon>Methanobacteriota</taxon>
        <taxon>Stenosarchaea group</taxon>
        <taxon>Halobacteria</taxon>
        <taxon>Halobacteriales</taxon>
        <taxon>Natronomonadaceae</taxon>
        <taxon>Halosegnis</taxon>
    </lineage>
</organism>
<evidence type="ECO:0000313" key="2">
    <source>
        <dbReference type="EMBL" id="KAB7517968.1"/>
    </source>
</evidence>
<dbReference type="EC" id="1.1.1.133" evidence="2"/>
<reference evidence="2 3" key="1">
    <citation type="submission" date="2019-10" db="EMBL/GenBank/DDBJ databases">
        <title>Unraveling microbial dark matter from salterns through culturing: the case of the genus Halosegnis.</title>
        <authorList>
            <person name="Duran-Viseras A."/>
            <person name="Andrei A.-S."/>
            <person name="Vera-Gargallo B."/>
            <person name="Ghai R."/>
            <person name="Sanchez-Porro C."/>
            <person name="Ventosa A."/>
        </authorList>
    </citation>
    <scope>NUCLEOTIDE SEQUENCE [LARGE SCALE GENOMIC DNA]</scope>
    <source>
        <strain evidence="2 3">F17-44</strain>
    </source>
</reference>
<dbReference type="SUPFAM" id="SSF51735">
    <property type="entry name" value="NAD(P)-binding Rossmann-fold domains"/>
    <property type="match status" value="1"/>
</dbReference>
<feature type="domain" description="RmlD-like substrate binding" evidence="1">
    <location>
        <begin position="1"/>
        <end position="291"/>
    </location>
</feature>
<dbReference type="GO" id="GO:0008831">
    <property type="term" value="F:dTDP-4-dehydrorhamnose reductase activity"/>
    <property type="evidence" value="ECO:0007669"/>
    <property type="project" value="UniProtKB-EC"/>
</dbReference>
<dbReference type="PANTHER" id="PTHR10491">
    <property type="entry name" value="DTDP-4-DEHYDRORHAMNOSE REDUCTASE"/>
    <property type="match status" value="1"/>
</dbReference>
<dbReference type="PANTHER" id="PTHR10491:SF4">
    <property type="entry name" value="METHIONINE ADENOSYLTRANSFERASE 2 SUBUNIT BETA"/>
    <property type="match status" value="1"/>
</dbReference>
<dbReference type="EMBL" id="QJOW01000001">
    <property type="protein sequence ID" value="KAB7517968.1"/>
    <property type="molecule type" value="Genomic_DNA"/>
</dbReference>
<proteinExistence type="predicted"/>
<sequence>MRLLVTGANGLLGSTLVRQATTAGHSTIAAYHSTVPGIGTEQVQLDITNEKAVERIVGQSDVDAVVNCAAMTDVDGCETAPDEAEAVNAVAPERLAEHASEQNAQFVHVSTDYVFDGEADTPYTTDAEPAPVQVYGRTKLAGERAVLNTHPGAFVPRLSFVYGCHGTTDELTGFPAWVRDRLQAGESVPLFIDQWVTPTRAGEAATTILDALGAKLSGRAHVAARSCVTPFEFGERLARELGADASLLKQGSAEDIDRTAERPSYTCLDVSKIETALGRPQPTFREDLKKLF</sequence>
<dbReference type="RefSeq" id="WP_152118871.1">
    <property type="nucleotide sequence ID" value="NZ_QJOW01000001.1"/>
</dbReference>